<dbReference type="Gene3D" id="3.10.350.10">
    <property type="entry name" value="LysM domain"/>
    <property type="match status" value="4"/>
</dbReference>
<feature type="domain" description="LysM" evidence="7">
    <location>
        <begin position="167"/>
        <end position="213"/>
    </location>
</feature>
<feature type="signal peptide" evidence="6">
    <location>
        <begin position="1"/>
        <end position="23"/>
    </location>
</feature>
<accession>A0AAN6Y3D4</accession>
<evidence type="ECO:0000256" key="5">
    <source>
        <dbReference type="SAM" id="MobiDB-lite"/>
    </source>
</evidence>
<feature type="compositionally biased region" description="Polar residues" evidence="5">
    <location>
        <begin position="147"/>
        <end position="156"/>
    </location>
</feature>
<dbReference type="PANTHER" id="PTHR34997">
    <property type="entry name" value="AM15"/>
    <property type="match status" value="1"/>
</dbReference>
<dbReference type="EMBL" id="MU858142">
    <property type="protein sequence ID" value="KAK4211739.1"/>
    <property type="molecule type" value="Genomic_DNA"/>
</dbReference>
<reference evidence="8" key="2">
    <citation type="submission" date="2023-05" db="EMBL/GenBank/DDBJ databases">
        <authorList>
            <consortium name="Lawrence Berkeley National Laboratory"/>
            <person name="Steindorff A."/>
            <person name="Hensen N."/>
            <person name="Bonometti L."/>
            <person name="Westerberg I."/>
            <person name="Brannstrom I.O."/>
            <person name="Guillou S."/>
            <person name="Cros-Aarteil S."/>
            <person name="Calhoun S."/>
            <person name="Haridas S."/>
            <person name="Kuo A."/>
            <person name="Mondo S."/>
            <person name="Pangilinan J."/>
            <person name="Riley R."/>
            <person name="Labutti K."/>
            <person name="Andreopoulos B."/>
            <person name="Lipzen A."/>
            <person name="Chen C."/>
            <person name="Yanf M."/>
            <person name="Daum C."/>
            <person name="Ng V."/>
            <person name="Clum A."/>
            <person name="Ohm R."/>
            <person name="Martin F."/>
            <person name="Silar P."/>
            <person name="Natvig D."/>
            <person name="Lalanne C."/>
            <person name="Gautier V."/>
            <person name="Ament-Velasquez S.L."/>
            <person name="Kruys A."/>
            <person name="Hutchinson M.I."/>
            <person name="Powell A.J."/>
            <person name="Barry K."/>
            <person name="Miller A.N."/>
            <person name="Grigoriev I.V."/>
            <person name="Debuchy R."/>
            <person name="Gladieux P."/>
            <person name="Thoren M.H."/>
            <person name="Johannesson H."/>
        </authorList>
    </citation>
    <scope>NUCLEOTIDE SEQUENCE</scope>
    <source>
        <strain evidence="8">PSN293</strain>
    </source>
</reference>
<evidence type="ECO:0000313" key="8">
    <source>
        <dbReference type="EMBL" id="KAK4211739.1"/>
    </source>
</evidence>
<name>A0AAN6Y3D4_9PEZI</name>
<dbReference type="PROSITE" id="PS51782">
    <property type="entry name" value="LYSM"/>
    <property type="match status" value="3"/>
</dbReference>
<evidence type="ECO:0000256" key="6">
    <source>
        <dbReference type="SAM" id="SignalP"/>
    </source>
</evidence>
<reference evidence="8" key="1">
    <citation type="journal article" date="2023" name="Mol. Phylogenet. Evol.">
        <title>Genome-scale phylogeny and comparative genomics of the fungal order Sordariales.</title>
        <authorList>
            <person name="Hensen N."/>
            <person name="Bonometti L."/>
            <person name="Westerberg I."/>
            <person name="Brannstrom I.O."/>
            <person name="Guillou S."/>
            <person name="Cros-Aarteil S."/>
            <person name="Calhoun S."/>
            <person name="Haridas S."/>
            <person name="Kuo A."/>
            <person name="Mondo S."/>
            <person name="Pangilinan J."/>
            <person name="Riley R."/>
            <person name="LaButti K."/>
            <person name="Andreopoulos B."/>
            <person name="Lipzen A."/>
            <person name="Chen C."/>
            <person name="Yan M."/>
            <person name="Daum C."/>
            <person name="Ng V."/>
            <person name="Clum A."/>
            <person name="Steindorff A."/>
            <person name="Ohm R.A."/>
            <person name="Martin F."/>
            <person name="Silar P."/>
            <person name="Natvig D.O."/>
            <person name="Lalanne C."/>
            <person name="Gautier V."/>
            <person name="Ament-Velasquez S.L."/>
            <person name="Kruys A."/>
            <person name="Hutchinson M.I."/>
            <person name="Powell A.J."/>
            <person name="Barry K."/>
            <person name="Miller A.N."/>
            <person name="Grigoriev I.V."/>
            <person name="Debuchy R."/>
            <person name="Gladieux P."/>
            <person name="Hiltunen Thoren M."/>
            <person name="Johannesson H."/>
        </authorList>
    </citation>
    <scope>NUCLEOTIDE SEQUENCE</scope>
    <source>
        <strain evidence="8">PSN293</strain>
    </source>
</reference>
<sequence>MSPRTRTGLIFGLGLAAAKLAAAGSEPGMPTMPDSSSQCVYWYDNNGFMSCEAAASSNWITVEELREYNPSIGAGCTNFQKGFSYCVEIDPSLPIGGGPTATSTSTTSITTSSTKTSLTTLTTITTKPTPTTTSTKTTSTSTSTTTQGNGITTPTPLQREIVSNCDAFYMVKDKETCDTVAKANGISVAQLQQWNPSAGSNCAGLWANAYACVSTIGHTPTPVTPGNGIQTPSPLQQQIVSNCDAFYKVQRDENCDKVASKNGISVSQLQQWNPSVGSNCAGLWADAYACVSIIGHTPTPVNPGNGIQTPTPIQDGMTKSCKTFHLVSGQTCQSVLDRYKVTLANFYKWNPAVGNNCQSMWDKTYVCVAVL</sequence>
<evidence type="ECO:0000256" key="2">
    <source>
        <dbReference type="ARBA" id="ARBA00022729"/>
    </source>
</evidence>
<protein>
    <submittedName>
        <fullName evidence="8">Carbohydrate-binding module family 50 protein</fullName>
    </submittedName>
</protein>
<feature type="domain" description="LysM" evidence="7">
    <location>
        <begin position="322"/>
        <end position="368"/>
    </location>
</feature>
<proteinExistence type="inferred from homology"/>
<keyword evidence="3" id="KW-0843">Virulence</keyword>
<dbReference type="SMART" id="SM00257">
    <property type="entry name" value="LysM"/>
    <property type="match status" value="3"/>
</dbReference>
<feature type="compositionally biased region" description="Low complexity" evidence="5">
    <location>
        <begin position="124"/>
        <end position="146"/>
    </location>
</feature>
<gene>
    <name evidence="8" type="ORF">QBC37DRAFT_207258</name>
</gene>
<comment type="similarity">
    <text evidence="4">Belongs to the secreted LysM effector family.</text>
</comment>
<evidence type="ECO:0000313" key="9">
    <source>
        <dbReference type="Proteomes" id="UP001301769"/>
    </source>
</evidence>
<dbReference type="PANTHER" id="PTHR34997:SF2">
    <property type="entry name" value="LYSM DOMAIN-CONTAINING PROTEIN-RELATED"/>
    <property type="match status" value="1"/>
</dbReference>
<dbReference type="InterPro" id="IPR036779">
    <property type="entry name" value="LysM_dom_sf"/>
</dbReference>
<dbReference type="GO" id="GO:0008061">
    <property type="term" value="F:chitin binding"/>
    <property type="evidence" value="ECO:0007669"/>
    <property type="project" value="UniProtKB-KW"/>
</dbReference>
<dbReference type="Proteomes" id="UP001301769">
    <property type="component" value="Unassembled WGS sequence"/>
</dbReference>
<evidence type="ECO:0000259" key="7">
    <source>
        <dbReference type="PROSITE" id="PS51782"/>
    </source>
</evidence>
<dbReference type="InterPro" id="IPR018392">
    <property type="entry name" value="LysM"/>
</dbReference>
<dbReference type="InterPro" id="IPR052210">
    <property type="entry name" value="LysM1-like"/>
</dbReference>
<dbReference type="SUPFAM" id="SSF54106">
    <property type="entry name" value="LysM domain"/>
    <property type="match status" value="2"/>
</dbReference>
<evidence type="ECO:0000256" key="4">
    <source>
        <dbReference type="ARBA" id="ARBA00044955"/>
    </source>
</evidence>
<dbReference type="CDD" id="cd00118">
    <property type="entry name" value="LysM"/>
    <property type="match status" value="2"/>
</dbReference>
<dbReference type="Pfam" id="PF01476">
    <property type="entry name" value="LysM"/>
    <property type="match status" value="2"/>
</dbReference>
<evidence type="ECO:0000256" key="1">
    <source>
        <dbReference type="ARBA" id="ARBA00022669"/>
    </source>
</evidence>
<feature type="region of interest" description="Disordered" evidence="5">
    <location>
        <begin position="124"/>
        <end position="156"/>
    </location>
</feature>
<feature type="domain" description="LysM" evidence="7">
    <location>
        <begin position="245"/>
        <end position="291"/>
    </location>
</feature>
<keyword evidence="9" id="KW-1185">Reference proteome</keyword>
<keyword evidence="2 6" id="KW-0732">Signal</keyword>
<evidence type="ECO:0000256" key="3">
    <source>
        <dbReference type="ARBA" id="ARBA00023026"/>
    </source>
</evidence>
<dbReference type="AlphaFoldDB" id="A0AAN6Y3D4"/>
<organism evidence="8 9">
    <name type="scientific">Rhypophila decipiens</name>
    <dbReference type="NCBI Taxonomy" id="261697"/>
    <lineage>
        <taxon>Eukaryota</taxon>
        <taxon>Fungi</taxon>
        <taxon>Dikarya</taxon>
        <taxon>Ascomycota</taxon>
        <taxon>Pezizomycotina</taxon>
        <taxon>Sordariomycetes</taxon>
        <taxon>Sordariomycetidae</taxon>
        <taxon>Sordariales</taxon>
        <taxon>Naviculisporaceae</taxon>
        <taxon>Rhypophila</taxon>
    </lineage>
</organism>
<keyword evidence="1" id="KW-0147">Chitin-binding</keyword>
<comment type="caution">
    <text evidence="8">The sequence shown here is derived from an EMBL/GenBank/DDBJ whole genome shotgun (WGS) entry which is preliminary data.</text>
</comment>
<feature type="chain" id="PRO_5042922697" evidence="6">
    <location>
        <begin position="24"/>
        <end position="371"/>
    </location>
</feature>